<name>A0ABP4E6U8_9ACTN</name>
<dbReference type="RefSeq" id="WP_344625389.1">
    <property type="nucleotide sequence ID" value="NZ_BAAALD010000043.1"/>
</dbReference>
<evidence type="ECO:0000313" key="2">
    <source>
        <dbReference type="Proteomes" id="UP001499987"/>
    </source>
</evidence>
<organism evidence="1 2">
    <name type="scientific">Kitasatospora arboriphila</name>
    <dbReference type="NCBI Taxonomy" id="258052"/>
    <lineage>
        <taxon>Bacteria</taxon>
        <taxon>Bacillati</taxon>
        <taxon>Actinomycetota</taxon>
        <taxon>Actinomycetes</taxon>
        <taxon>Kitasatosporales</taxon>
        <taxon>Streptomycetaceae</taxon>
        <taxon>Kitasatospora</taxon>
    </lineage>
</organism>
<sequence length="141" mass="14573">MVTAVEQAVLEAQRPAEDGGWEPTAADLVLARQTAVALDGAVGPADVQDSLPRIERLAGLRGALAGLALSVARIHGHLAWFLAQCASGFAPVLHWRALPAPGGRAFDAVLRPTDQLADAERAVRLPAAMLARTGSSGKPNG</sequence>
<evidence type="ECO:0000313" key="1">
    <source>
        <dbReference type="EMBL" id="GAA1095557.1"/>
    </source>
</evidence>
<dbReference type="Proteomes" id="UP001499987">
    <property type="component" value="Unassembled WGS sequence"/>
</dbReference>
<reference evidence="2" key="1">
    <citation type="journal article" date="2019" name="Int. J. Syst. Evol. Microbiol.">
        <title>The Global Catalogue of Microorganisms (GCM) 10K type strain sequencing project: providing services to taxonomists for standard genome sequencing and annotation.</title>
        <authorList>
            <consortium name="The Broad Institute Genomics Platform"/>
            <consortium name="The Broad Institute Genome Sequencing Center for Infectious Disease"/>
            <person name="Wu L."/>
            <person name="Ma J."/>
        </authorList>
    </citation>
    <scope>NUCLEOTIDE SEQUENCE [LARGE SCALE GENOMIC DNA]</scope>
    <source>
        <strain evidence="2">JCM 13002</strain>
    </source>
</reference>
<accession>A0ABP4E6U8</accession>
<dbReference type="EMBL" id="BAAALD010000043">
    <property type="protein sequence ID" value="GAA1095557.1"/>
    <property type="molecule type" value="Genomic_DNA"/>
</dbReference>
<protein>
    <submittedName>
        <fullName evidence="1">Uncharacterized protein</fullName>
    </submittedName>
</protein>
<gene>
    <name evidence="1" type="ORF">GCM10009663_43480</name>
</gene>
<comment type="caution">
    <text evidence="1">The sequence shown here is derived from an EMBL/GenBank/DDBJ whole genome shotgun (WGS) entry which is preliminary data.</text>
</comment>
<keyword evidence="2" id="KW-1185">Reference proteome</keyword>
<proteinExistence type="predicted"/>